<sequence length="412" mass="43607">MPDNVREAFDKPPGRVSLAAMTKLSKRIRGLTAGTGDGWSIHRRAVRLRAQGMPVIDLTVGEPDVRTDPEILSAMDAAARGGHTGYSAIPGTDALRDAIAARVEERTGVRTARGNVLVTPGGQSALFSALMAATDPGAEVLFPDPFYATYPGTIRAASAAPVRVPTRASGGFQPAEAFLRAGLTDRTSAMLVNSPNNPTGAVYSRATFDAIARVARDADLWLISDEVYDTQVWSGDHLSPRALPDMADRTLVVGSMSKSHAMTGSRVGWLIGPETAIDRIADLSTHTTYGIPGFVQDAALHALSLGRAFEERIAAPFRRRRDACLARLAGQQVVGVIPSGGAMYVMLDIRATGLPGLDFATRLLDHHHVAVMPGESFGDAAAGHVRVALTRPDHELLAAIDTIVALAGKMIP</sequence>
<dbReference type="AlphaFoldDB" id="A0A0M6XPB7"/>
<keyword evidence="4 7" id="KW-0808">Transferase</keyword>
<dbReference type="SUPFAM" id="SSF53383">
    <property type="entry name" value="PLP-dependent transferases"/>
    <property type="match status" value="1"/>
</dbReference>
<dbReference type="CDD" id="cd00609">
    <property type="entry name" value="AAT_like"/>
    <property type="match status" value="1"/>
</dbReference>
<proteinExistence type="inferred from homology"/>
<organism evidence="9 10">
    <name type="scientific">Jannaschia rubra</name>
    <dbReference type="NCBI Taxonomy" id="282197"/>
    <lineage>
        <taxon>Bacteria</taxon>
        <taxon>Pseudomonadati</taxon>
        <taxon>Pseudomonadota</taxon>
        <taxon>Alphaproteobacteria</taxon>
        <taxon>Rhodobacterales</taxon>
        <taxon>Roseobacteraceae</taxon>
        <taxon>Jannaschia</taxon>
    </lineage>
</organism>
<dbReference type="InterPro" id="IPR004839">
    <property type="entry name" value="Aminotransferase_I/II_large"/>
</dbReference>
<evidence type="ECO:0000313" key="10">
    <source>
        <dbReference type="Proteomes" id="UP000048908"/>
    </source>
</evidence>
<dbReference type="Gene3D" id="3.40.640.10">
    <property type="entry name" value="Type I PLP-dependent aspartate aminotransferase-like (Major domain)"/>
    <property type="match status" value="1"/>
</dbReference>
<dbReference type="EMBL" id="CXPG01000017">
    <property type="protein sequence ID" value="CTQ33000.1"/>
    <property type="molecule type" value="Genomic_DNA"/>
</dbReference>
<evidence type="ECO:0000256" key="5">
    <source>
        <dbReference type="ARBA" id="ARBA00022898"/>
    </source>
</evidence>
<dbReference type="GO" id="GO:0030170">
    <property type="term" value="F:pyridoxal phosphate binding"/>
    <property type="evidence" value="ECO:0007669"/>
    <property type="project" value="InterPro"/>
</dbReference>
<evidence type="ECO:0000256" key="4">
    <source>
        <dbReference type="ARBA" id="ARBA00022679"/>
    </source>
</evidence>
<dbReference type="InterPro" id="IPR050596">
    <property type="entry name" value="AspAT/PAT-like"/>
</dbReference>
<dbReference type="STRING" id="282197.SAMN04488517_10754"/>
<evidence type="ECO:0000256" key="2">
    <source>
        <dbReference type="ARBA" id="ARBA00007441"/>
    </source>
</evidence>
<feature type="domain" description="Aminotransferase class I/classII large" evidence="8">
    <location>
        <begin position="55"/>
        <end position="402"/>
    </location>
</feature>
<name>A0A0M6XPB7_9RHOB</name>
<dbReference type="Pfam" id="PF00155">
    <property type="entry name" value="Aminotran_1_2"/>
    <property type="match status" value="1"/>
</dbReference>
<dbReference type="PANTHER" id="PTHR46383:SF1">
    <property type="entry name" value="ASPARTATE AMINOTRANSFERASE"/>
    <property type="match status" value="1"/>
</dbReference>
<dbReference type="InterPro" id="IPR015422">
    <property type="entry name" value="PyrdxlP-dep_Trfase_small"/>
</dbReference>
<evidence type="ECO:0000313" key="9">
    <source>
        <dbReference type="EMBL" id="CTQ33000.1"/>
    </source>
</evidence>
<comment type="cofactor">
    <cofactor evidence="1 7">
        <name>pyridoxal 5'-phosphate</name>
        <dbReference type="ChEBI" id="CHEBI:597326"/>
    </cofactor>
</comment>
<accession>A0A0M6XPB7</accession>
<dbReference type="PANTHER" id="PTHR46383">
    <property type="entry name" value="ASPARTATE AMINOTRANSFERASE"/>
    <property type="match status" value="1"/>
</dbReference>
<gene>
    <name evidence="9" type="primary">aruH</name>
    <name evidence="9" type="ORF">JAN5088_01775</name>
</gene>
<dbReference type="Proteomes" id="UP000048908">
    <property type="component" value="Unassembled WGS sequence"/>
</dbReference>
<comment type="similarity">
    <text evidence="2 7">Belongs to the class-I pyridoxal-phosphate-dependent aminotransferase family.</text>
</comment>
<evidence type="ECO:0000259" key="8">
    <source>
        <dbReference type="Pfam" id="PF00155"/>
    </source>
</evidence>
<dbReference type="GO" id="GO:0006520">
    <property type="term" value="P:amino acid metabolic process"/>
    <property type="evidence" value="ECO:0007669"/>
    <property type="project" value="InterPro"/>
</dbReference>
<dbReference type="InterPro" id="IPR015421">
    <property type="entry name" value="PyrdxlP-dep_Trfase_major"/>
</dbReference>
<dbReference type="InterPro" id="IPR004838">
    <property type="entry name" value="NHTrfase_class1_PyrdxlP-BS"/>
</dbReference>
<evidence type="ECO:0000256" key="7">
    <source>
        <dbReference type="RuleBase" id="RU000481"/>
    </source>
</evidence>
<evidence type="ECO:0000256" key="6">
    <source>
        <dbReference type="ARBA" id="ARBA00049185"/>
    </source>
</evidence>
<comment type="catalytic activity">
    <reaction evidence="6">
        <text>L-aspartate + 2-oxoglutarate = oxaloacetate + L-glutamate</text>
        <dbReference type="Rhea" id="RHEA:21824"/>
        <dbReference type="ChEBI" id="CHEBI:16452"/>
        <dbReference type="ChEBI" id="CHEBI:16810"/>
        <dbReference type="ChEBI" id="CHEBI:29985"/>
        <dbReference type="ChEBI" id="CHEBI:29991"/>
        <dbReference type="EC" id="2.6.1.1"/>
    </reaction>
</comment>
<dbReference type="EC" id="2.6.1.-" evidence="7"/>
<dbReference type="InterPro" id="IPR015424">
    <property type="entry name" value="PyrdxlP-dep_Trfase"/>
</dbReference>
<evidence type="ECO:0000256" key="3">
    <source>
        <dbReference type="ARBA" id="ARBA00022576"/>
    </source>
</evidence>
<protein>
    <recommendedName>
        <fullName evidence="7">Aminotransferase</fullName>
        <ecNumber evidence="7">2.6.1.-</ecNumber>
    </recommendedName>
</protein>
<keyword evidence="10" id="KW-1185">Reference proteome</keyword>
<keyword evidence="9" id="KW-0670">Pyruvate</keyword>
<keyword evidence="3 7" id="KW-0032">Aminotransferase</keyword>
<evidence type="ECO:0000256" key="1">
    <source>
        <dbReference type="ARBA" id="ARBA00001933"/>
    </source>
</evidence>
<dbReference type="PROSITE" id="PS00105">
    <property type="entry name" value="AA_TRANSFER_CLASS_1"/>
    <property type="match status" value="1"/>
</dbReference>
<reference evidence="9 10" key="1">
    <citation type="submission" date="2015-07" db="EMBL/GenBank/DDBJ databases">
        <authorList>
            <person name="Noorani M."/>
        </authorList>
    </citation>
    <scope>NUCLEOTIDE SEQUENCE [LARGE SCALE GENOMIC DNA]</scope>
    <source>
        <strain evidence="9 10">CECT 5088</strain>
    </source>
</reference>
<keyword evidence="5" id="KW-0663">Pyridoxal phosphate</keyword>
<dbReference type="Gene3D" id="3.90.1150.10">
    <property type="entry name" value="Aspartate Aminotransferase, domain 1"/>
    <property type="match status" value="1"/>
</dbReference>
<dbReference type="GO" id="GO:0004069">
    <property type="term" value="F:L-aspartate:2-oxoglutarate aminotransferase activity"/>
    <property type="evidence" value="ECO:0007669"/>
    <property type="project" value="UniProtKB-EC"/>
</dbReference>